<dbReference type="Proteomes" id="UP000033684">
    <property type="component" value="Unassembled WGS sequence"/>
</dbReference>
<evidence type="ECO:0000259" key="2">
    <source>
        <dbReference type="Pfam" id="PF00156"/>
    </source>
</evidence>
<keyword evidence="4" id="KW-0328">Glycosyltransferase</keyword>
<dbReference type="PANTHER" id="PTHR47505">
    <property type="entry name" value="DNA UTILIZATION PROTEIN YHGH"/>
    <property type="match status" value="1"/>
</dbReference>
<evidence type="ECO:0000259" key="3">
    <source>
        <dbReference type="Pfam" id="PF18912"/>
    </source>
</evidence>
<reference evidence="5" key="1">
    <citation type="submission" date="2015-03" db="EMBL/GenBank/DDBJ databases">
        <title>Draft genome sequence of a novel methanotroph (Sn10-6) isolated from flooded ricefield rhizosphere in India.</title>
        <authorList>
            <person name="Pandit P.S."/>
            <person name="Pore S.D."/>
            <person name="Arora P."/>
            <person name="Kapse N.G."/>
            <person name="Dhakephalkar P.K."/>
            <person name="Rahalkar M.C."/>
        </authorList>
    </citation>
    <scope>NUCLEOTIDE SEQUENCE [LARGE SCALE GENOMIC DNA]</scope>
    <source>
        <strain evidence="5">Sn10-6</strain>
    </source>
</reference>
<comment type="caution">
    <text evidence="4">The sequence shown here is derived from an EMBL/GenBank/DDBJ whole genome shotgun (WGS) entry which is preliminary data.</text>
</comment>
<evidence type="ECO:0000313" key="4">
    <source>
        <dbReference type="EMBL" id="KJV06304.1"/>
    </source>
</evidence>
<keyword evidence="4" id="KW-0808">Transferase</keyword>
<comment type="similarity">
    <text evidence="1">Belongs to the ComF/GntX family.</text>
</comment>
<feature type="domain" description="Phosphoribosyltransferase" evidence="2">
    <location>
        <begin position="139"/>
        <end position="229"/>
    </location>
</feature>
<dbReference type="RefSeq" id="WP_045779450.1">
    <property type="nucleotide sequence ID" value="NZ_LAJX01000119.1"/>
</dbReference>
<dbReference type="CDD" id="cd06223">
    <property type="entry name" value="PRTases_typeI"/>
    <property type="match status" value="1"/>
</dbReference>
<dbReference type="Gene3D" id="3.40.50.2020">
    <property type="match status" value="1"/>
</dbReference>
<dbReference type="GO" id="GO:0016757">
    <property type="term" value="F:glycosyltransferase activity"/>
    <property type="evidence" value="ECO:0007669"/>
    <property type="project" value="UniProtKB-KW"/>
</dbReference>
<protein>
    <submittedName>
        <fullName evidence="4">Phosphoribosyltransferase</fullName>
    </submittedName>
</protein>
<dbReference type="InterPro" id="IPR044005">
    <property type="entry name" value="DZR_2"/>
</dbReference>
<feature type="domain" description="Double zinc ribbon" evidence="3">
    <location>
        <begin position="11"/>
        <end position="66"/>
    </location>
</feature>
<dbReference type="InterPro" id="IPR029057">
    <property type="entry name" value="PRTase-like"/>
</dbReference>
<dbReference type="AlphaFoldDB" id="A0A0F3IL69"/>
<proteinExistence type="inferred from homology"/>
<accession>A0A0F3IL69</accession>
<dbReference type="EMBL" id="LAJX01000119">
    <property type="protein sequence ID" value="KJV06304.1"/>
    <property type="molecule type" value="Genomic_DNA"/>
</dbReference>
<dbReference type="Pfam" id="PF18912">
    <property type="entry name" value="DZR_2"/>
    <property type="match status" value="1"/>
</dbReference>
<dbReference type="PATRIC" id="fig|1632867.3.peg.651"/>
<evidence type="ECO:0000313" key="5">
    <source>
        <dbReference type="Proteomes" id="UP000033684"/>
    </source>
</evidence>
<dbReference type="SUPFAM" id="SSF53271">
    <property type="entry name" value="PRTase-like"/>
    <property type="match status" value="1"/>
</dbReference>
<name>A0A0F3IL69_9GAMM</name>
<dbReference type="PANTHER" id="PTHR47505:SF1">
    <property type="entry name" value="DNA UTILIZATION PROTEIN YHGH"/>
    <property type="match status" value="1"/>
</dbReference>
<organism evidence="4 5">
    <name type="scientific">Methylocucumis oryzae</name>
    <dbReference type="NCBI Taxonomy" id="1632867"/>
    <lineage>
        <taxon>Bacteria</taxon>
        <taxon>Pseudomonadati</taxon>
        <taxon>Pseudomonadota</taxon>
        <taxon>Gammaproteobacteria</taxon>
        <taxon>Methylococcales</taxon>
        <taxon>Methylococcaceae</taxon>
        <taxon>Methylocucumis</taxon>
    </lineage>
</organism>
<sequence length="236" mass="26762">MGYNWLNIIQNYLLPPTCVLCGHEGFLGRDLCEYCYRDLARNLICCSLCARPLATNESGLVCGECLRLTPAFDKTLAPFLYQDAMQLLITQLKFGGDFKNARILGQLLAEHIPGDDLPELILPVPLHGQRYRERGFNQALEIARIVATELKLPIDFYSCKRNRPTEQQTQLTAKKRRQNIKHAFSVVKPLPAKHIALLDDVMTTGATADELTKTLKNQGVERVELWVCARAWYKKS</sequence>
<dbReference type="Pfam" id="PF00156">
    <property type="entry name" value="Pribosyltran"/>
    <property type="match status" value="1"/>
</dbReference>
<reference evidence="4 5" key="2">
    <citation type="journal article" date="2016" name="Microb. Ecol.">
        <title>Genome Characteristics of a Novel Type I Methanotroph (Sn10-6) Isolated from a Flooded Indian Rice Field.</title>
        <authorList>
            <person name="Rahalkar M.C."/>
            <person name="Pandit P.S."/>
            <person name="Dhakephalkar P.K."/>
            <person name="Pore S."/>
            <person name="Arora P."/>
            <person name="Kapse N."/>
        </authorList>
    </citation>
    <scope>NUCLEOTIDE SEQUENCE [LARGE SCALE GENOMIC DNA]</scope>
    <source>
        <strain evidence="4 5">Sn10-6</strain>
    </source>
</reference>
<dbReference type="InterPro" id="IPR000836">
    <property type="entry name" value="PRTase_dom"/>
</dbReference>
<evidence type="ECO:0000256" key="1">
    <source>
        <dbReference type="ARBA" id="ARBA00008007"/>
    </source>
</evidence>
<dbReference type="InterPro" id="IPR051910">
    <property type="entry name" value="ComF/GntX_DNA_util-trans"/>
</dbReference>
<dbReference type="OrthoDB" id="9793412at2"/>
<gene>
    <name evidence="4" type="ORF">VZ94_12285</name>
</gene>
<keyword evidence="5" id="KW-1185">Reference proteome</keyword>